<feature type="transmembrane region" description="Helical" evidence="1">
    <location>
        <begin position="90"/>
        <end position="110"/>
    </location>
</feature>
<keyword evidence="1" id="KW-0472">Membrane</keyword>
<dbReference type="AlphaFoldDB" id="A0A1H0CW00"/>
<feature type="transmembrane region" description="Helical" evidence="1">
    <location>
        <begin position="12"/>
        <end position="43"/>
    </location>
</feature>
<keyword evidence="1" id="KW-1133">Transmembrane helix</keyword>
<dbReference type="Proteomes" id="UP000198778">
    <property type="component" value="Unassembled WGS sequence"/>
</dbReference>
<proteinExistence type="predicted"/>
<accession>A0A1H0CW00</accession>
<evidence type="ECO:0000313" key="3">
    <source>
        <dbReference type="Proteomes" id="UP000198778"/>
    </source>
</evidence>
<keyword evidence="1" id="KW-0812">Transmembrane</keyword>
<dbReference type="EMBL" id="FNIL01000002">
    <property type="protein sequence ID" value="SDN62025.1"/>
    <property type="molecule type" value="Genomic_DNA"/>
</dbReference>
<feature type="transmembrane region" description="Helical" evidence="1">
    <location>
        <begin position="64"/>
        <end position="84"/>
    </location>
</feature>
<sequence>MINNKLTLFYAGITLLSFIFLFLGSFWLVLGIVLLGMGVEGFADSHIRTNSESRRKLEHEASAVTIKFVLTLIIIFVIIHFLYYPLSAEFLLLAILLFTYVASAASKLLMYRSGRNAGDHESHQRLK</sequence>
<evidence type="ECO:0000313" key="2">
    <source>
        <dbReference type="EMBL" id="SDN62025.1"/>
    </source>
</evidence>
<gene>
    <name evidence="2" type="ORF">SAMN04488053_102250</name>
</gene>
<reference evidence="3" key="1">
    <citation type="submission" date="2016-10" db="EMBL/GenBank/DDBJ databases">
        <authorList>
            <person name="Varghese N."/>
            <person name="Submissions S."/>
        </authorList>
    </citation>
    <scope>NUCLEOTIDE SEQUENCE [LARGE SCALE GENOMIC DNA]</scope>
    <source>
        <strain evidence="3">CGMCC 1.10369</strain>
    </source>
</reference>
<organism evidence="2 3">
    <name type="scientific">Alkalicoccus daliensis</name>
    <dbReference type="NCBI Taxonomy" id="745820"/>
    <lineage>
        <taxon>Bacteria</taxon>
        <taxon>Bacillati</taxon>
        <taxon>Bacillota</taxon>
        <taxon>Bacilli</taxon>
        <taxon>Bacillales</taxon>
        <taxon>Bacillaceae</taxon>
        <taxon>Alkalicoccus</taxon>
    </lineage>
</organism>
<dbReference type="RefSeq" id="WP_090841544.1">
    <property type="nucleotide sequence ID" value="NZ_FNIL01000002.1"/>
</dbReference>
<keyword evidence="3" id="KW-1185">Reference proteome</keyword>
<name>A0A1H0CW00_9BACI</name>
<protein>
    <submittedName>
        <fullName evidence="2">Uncharacterized protein</fullName>
    </submittedName>
</protein>
<evidence type="ECO:0000256" key="1">
    <source>
        <dbReference type="SAM" id="Phobius"/>
    </source>
</evidence>